<dbReference type="InterPro" id="IPR002321">
    <property type="entry name" value="Cyt_c_II"/>
</dbReference>
<dbReference type="EMBL" id="FOGD01000013">
    <property type="protein sequence ID" value="SER72836.1"/>
    <property type="molecule type" value="Genomic_DNA"/>
</dbReference>
<gene>
    <name evidence="2" type="ORF">SAMN02982919_02898</name>
</gene>
<keyword evidence="3" id="KW-1185">Reference proteome</keyword>
<dbReference type="GO" id="GO:0022900">
    <property type="term" value="P:electron transport chain"/>
    <property type="evidence" value="ECO:0007669"/>
    <property type="project" value="InterPro"/>
</dbReference>
<dbReference type="GO" id="GO:0005506">
    <property type="term" value="F:iron ion binding"/>
    <property type="evidence" value="ECO:0007669"/>
    <property type="project" value="InterPro"/>
</dbReference>
<evidence type="ECO:0000313" key="3">
    <source>
        <dbReference type="Proteomes" id="UP000199766"/>
    </source>
</evidence>
<organism evidence="2 3">
    <name type="scientific">Giesbergeria anulus</name>
    <dbReference type="NCBI Taxonomy" id="180197"/>
    <lineage>
        <taxon>Bacteria</taxon>
        <taxon>Pseudomonadati</taxon>
        <taxon>Pseudomonadota</taxon>
        <taxon>Betaproteobacteria</taxon>
        <taxon>Burkholderiales</taxon>
        <taxon>Comamonadaceae</taxon>
        <taxon>Giesbergeria</taxon>
    </lineage>
</organism>
<dbReference type="RefSeq" id="WP_245751494.1">
    <property type="nucleotide sequence ID" value="NZ_FOGD01000013.1"/>
</dbReference>
<dbReference type="Pfam" id="PF01322">
    <property type="entry name" value="Cytochrom_C_2"/>
    <property type="match status" value="1"/>
</dbReference>
<proteinExistence type="predicted"/>
<reference evidence="2 3" key="1">
    <citation type="submission" date="2016-10" db="EMBL/GenBank/DDBJ databases">
        <authorList>
            <person name="de Groot N.N."/>
        </authorList>
    </citation>
    <scope>NUCLEOTIDE SEQUENCE [LARGE SCALE GENOMIC DNA]</scope>
    <source>
        <strain evidence="2 3">ATCC 35958</strain>
    </source>
</reference>
<accession>A0A1H9RJA9</accession>
<evidence type="ECO:0000313" key="2">
    <source>
        <dbReference type="EMBL" id="SER72836.1"/>
    </source>
</evidence>
<keyword evidence="1" id="KW-0732">Signal</keyword>
<sequence>MNSTKKPFLVIATVLFTVMTISVNPAGAQAESAKPMALRGVMDKLGRDMQAITGAISKEEWAVVAELAPKIANHAEPLVAEKMRILAWLGTDAGKFRSHDGQTHESATAMGDAAKRGDGLAVISAFSKVQQSCLICHQSFRKPFLEHFYENR</sequence>
<feature type="chain" id="PRO_5011486349" evidence="1">
    <location>
        <begin position="31"/>
        <end position="152"/>
    </location>
</feature>
<evidence type="ECO:0000256" key="1">
    <source>
        <dbReference type="SAM" id="SignalP"/>
    </source>
</evidence>
<dbReference type="AlphaFoldDB" id="A0A1H9RJA9"/>
<dbReference type="InterPro" id="IPR010980">
    <property type="entry name" value="Cyt_c/b562"/>
</dbReference>
<dbReference type="GO" id="GO:0009055">
    <property type="term" value="F:electron transfer activity"/>
    <property type="evidence" value="ECO:0007669"/>
    <property type="project" value="InterPro"/>
</dbReference>
<dbReference type="STRING" id="180197.SAMN02982919_02898"/>
<name>A0A1H9RJA9_9BURK</name>
<dbReference type="Gene3D" id="1.20.120.10">
    <property type="entry name" value="Cytochrome c/b562"/>
    <property type="match status" value="1"/>
</dbReference>
<dbReference type="Proteomes" id="UP000199766">
    <property type="component" value="Unassembled WGS sequence"/>
</dbReference>
<protein>
    <submittedName>
        <fullName evidence="2">Cytochrome C</fullName>
    </submittedName>
</protein>
<dbReference type="GO" id="GO:0020037">
    <property type="term" value="F:heme binding"/>
    <property type="evidence" value="ECO:0007669"/>
    <property type="project" value="InterPro"/>
</dbReference>
<dbReference type="PROSITE" id="PS51009">
    <property type="entry name" value="CYTCII"/>
    <property type="match status" value="1"/>
</dbReference>
<feature type="signal peptide" evidence="1">
    <location>
        <begin position="1"/>
        <end position="30"/>
    </location>
</feature>
<dbReference type="SUPFAM" id="SSF47175">
    <property type="entry name" value="Cytochromes"/>
    <property type="match status" value="1"/>
</dbReference>